<dbReference type="GeneID" id="19144617"/>
<evidence type="ECO:0000313" key="2">
    <source>
        <dbReference type="Proteomes" id="UP000053841"/>
    </source>
</evidence>
<keyword evidence="2" id="KW-1185">Reference proteome</keyword>
<feature type="non-terminal residue" evidence="1">
    <location>
        <position position="1"/>
    </location>
</feature>
<dbReference type="KEGG" id="bze:COCCADRAFT_113334"/>
<dbReference type="RefSeq" id="XP_007718885.1">
    <property type="nucleotide sequence ID" value="XM_007720695.1"/>
</dbReference>
<reference evidence="1 2" key="1">
    <citation type="journal article" date="2013" name="PLoS Genet.">
        <title>Comparative genome structure, secondary metabolite, and effector coding capacity across Cochliobolus pathogens.</title>
        <authorList>
            <person name="Condon B.J."/>
            <person name="Leng Y."/>
            <person name="Wu D."/>
            <person name="Bushley K.E."/>
            <person name="Ohm R.A."/>
            <person name="Otillar R."/>
            <person name="Martin J."/>
            <person name="Schackwitz W."/>
            <person name="Grimwood J."/>
            <person name="MohdZainudin N."/>
            <person name="Xue C."/>
            <person name="Wang R."/>
            <person name="Manning V.A."/>
            <person name="Dhillon B."/>
            <person name="Tu Z.J."/>
            <person name="Steffenson B.J."/>
            <person name="Salamov A."/>
            <person name="Sun H."/>
            <person name="Lowry S."/>
            <person name="LaButti K."/>
            <person name="Han J."/>
            <person name="Copeland A."/>
            <person name="Lindquist E."/>
            <person name="Barry K."/>
            <person name="Schmutz J."/>
            <person name="Baker S.E."/>
            <person name="Ciuffetti L.M."/>
            <person name="Grigoriev I.V."/>
            <person name="Zhong S."/>
            <person name="Turgeon B.G."/>
        </authorList>
    </citation>
    <scope>NUCLEOTIDE SEQUENCE [LARGE SCALE GENOMIC DNA]</scope>
    <source>
        <strain evidence="1 2">26-R-13</strain>
    </source>
</reference>
<evidence type="ECO:0000313" key="1">
    <source>
        <dbReference type="EMBL" id="EUC26812.1"/>
    </source>
</evidence>
<name>W6XIA8_COCC2</name>
<sequence length="49" mass="5825">GHTCDVTYYGVLSGIDMYEKGETLYFGQYVMDNKRVHIVTHQLFRYHTH</sequence>
<dbReference type="AlphaFoldDB" id="W6XIA8"/>
<dbReference type="Proteomes" id="UP000053841">
    <property type="component" value="Unassembled WGS sequence"/>
</dbReference>
<dbReference type="EMBL" id="KI965116">
    <property type="protein sequence ID" value="EUC26812.1"/>
    <property type="molecule type" value="Genomic_DNA"/>
</dbReference>
<gene>
    <name evidence="1" type="ORF">COCCADRAFT_113334</name>
</gene>
<protein>
    <submittedName>
        <fullName evidence="1">Uncharacterized protein</fullName>
    </submittedName>
</protein>
<organism evidence="1 2">
    <name type="scientific">Cochliobolus carbonum (strain 26-R-13)</name>
    <name type="common">Maize leaf spot fungus</name>
    <name type="synonym">Bipolaris zeicola</name>
    <dbReference type="NCBI Taxonomy" id="930089"/>
    <lineage>
        <taxon>Eukaryota</taxon>
        <taxon>Fungi</taxon>
        <taxon>Dikarya</taxon>
        <taxon>Ascomycota</taxon>
        <taxon>Pezizomycotina</taxon>
        <taxon>Dothideomycetes</taxon>
        <taxon>Pleosporomycetidae</taxon>
        <taxon>Pleosporales</taxon>
        <taxon>Pleosporineae</taxon>
        <taxon>Pleosporaceae</taxon>
        <taxon>Bipolaris</taxon>
    </lineage>
</organism>
<accession>W6XIA8</accession>
<dbReference type="HOGENOM" id="CLU_3147139_0_0_1"/>
<proteinExistence type="predicted"/>